<dbReference type="AlphaFoldDB" id="A0AAN6HBS0"/>
<keyword evidence="2" id="KW-1003">Cell membrane</keyword>
<feature type="transmembrane region" description="Helical" evidence="3">
    <location>
        <begin position="97"/>
        <end position="117"/>
    </location>
</feature>
<dbReference type="InterPro" id="IPR050375">
    <property type="entry name" value="MFS_TsgA-like"/>
</dbReference>
<dbReference type="PANTHER" id="PTHR43702:SF3">
    <property type="entry name" value="PROTEIN TSGA"/>
    <property type="match status" value="1"/>
</dbReference>
<evidence type="ECO:0000256" key="2">
    <source>
        <dbReference type="ARBA" id="ARBA00022475"/>
    </source>
</evidence>
<name>A0AAN6HBS0_9PEZI</name>
<dbReference type="InterPro" id="IPR036259">
    <property type="entry name" value="MFS_trans_sf"/>
</dbReference>
<feature type="transmembrane region" description="Helical" evidence="3">
    <location>
        <begin position="232"/>
        <end position="254"/>
    </location>
</feature>
<feature type="transmembrane region" description="Helical" evidence="3">
    <location>
        <begin position="357"/>
        <end position="377"/>
    </location>
</feature>
<comment type="caution">
    <text evidence="4">The sequence shown here is derived from an EMBL/GenBank/DDBJ whole genome shotgun (WGS) entry which is preliminary data.</text>
</comment>
<dbReference type="GO" id="GO:0022857">
    <property type="term" value="F:transmembrane transporter activity"/>
    <property type="evidence" value="ECO:0007669"/>
    <property type="project" value="InterPro"/>
</dbReference>
<feature type="transmembrane region" description="Helical" evidence="3">
    <location>
        <begin position="28"/>
        <end position="48"/>
    </location>
</feature>
<organism evidence="4 5">
    <name type="scientific">Friedmanniomyces endolithicus</name>
    <dbReference type="NCBI Taxonomy" id="329885"/>
    <lineage>
        <taxon>Eukaryota</taxon>
        <taxon>Fungi</taxon>
        <taxon>Dikarya</taxon>
        <taxon>Ascomycota</taxon>
        <taxon>Pezizomycotina</taxon>
        <taxon>Dothideomycetes</taxon>
        <taxon>Dothideomycetidae</taxon>
        <taxon>Mycosphaerellales</taxon>
        <taxon>Teratosphaeriaceae</taxon>
        <taxon>Friedmanniomyces</taxon>
    </lineage>
</organism>
<keyword evidence="3" id="KW-0472">Membrane</keyword>
<accession>A0AAN6HBS0</accession>
<dbReference type="InterPro" id="IPR011701">
    <property type="entry name" value="MFS"/>
</dbReference>
<feature type="transmembrane region" description="Helical" evidence="3">
    <location>
        <begin position="322"/>
        <end position="345"/>
    </location>
</feature>
<evidence type="ECO:0008006" key="6">
    <source>
        <dbReference type="Google" id="ProtNLM"/>
    </source>
</evidence>
<dbReference type="Pfam" id="PF07690">
    <property type="entry name" value="MFS_1"/>
    <property type="match status" value="1"/>
</dbReference>
<feature type="transmembrane region" description="Helical" evidence="3">
    <location>
        <begin position="266"/>
        <end position="286"/>
    </location>
</feature>
<proteinExistence type="predicted"/>
<keyword evidence="3" id="KW-0812">Transmembrane</keyword>
<dbReference type="EMBL" id="JAUJLE010000255">
    <property type="protein sequence ID" value="KAK0964730.1"/>
    <property type="molecule type" value="Genomic_DNA"/>
</dbReference>
<evidence type="ECO:0000313" key="4">
    <source>
        <dbReference type="EMBL" id="KAK0964730.1"/>
    </source>
</evidence>
<comment type="subcellular location">
    <subcellularLocation>
        <location evidence="1">Cell inner membrane</location>
        <topology evidence="1">Multi-pass membrane protein</topology>
    </subcellularLocation>
</comment>
<gene>
    <name evidence="4" type="ORF">LTR91_018334</name>
</gene>
<dbReference type="SUPFAM" id="SSF103473">
    <property type="entry name" value="MFS general substrate transporter"/>
    <property type="match status" value="1"/>
</dbReference>
<keyword evidence="5" id="KW-1185">Reference proteome</keyword>
<reference evidence="4" key="1">
    <citation type="submission" date="2023-06" db="EMBL/GenBank/DDBJ databases">
        <title>Black Yeasts Isolated from many extreme environments.</title>
        <authorList>
            <person name="Coleine C."/>
            <person name="Stajich J.E."/>
            <person name="Selbmann L."/>
        </authorList>
    </citation>
    <scope>NUCLEOTIDE SEQUENCE</scope>
    <source>
        <strain evidence="4">CCFEE 5200</strain>
    </source>
</reference>
<keyword evidence="3" id="KW-1133">Transmembrane helix</keyword>
<evidence type="ECO:0000313" key="5">
    <source>
        <dbReference type="Proteomes" id="UP001175353"/>
    </source>
</evidence>
<dbReference type="PANTHER" id="PTHR43702">
    <property type="entry name" value="L-FUCOSE-PROTON SYMPORTER"/>
    <property type="match status" value="1"/>
</dbReference>
<dbReference type="GO" id="GO:0005886">
    <property type="term" value="C:plasma membrane"/>
    <property type="evidence" value="ECO:0007669"/>
    <property type="project" value="UniProtKB-SubCell"/>
</dbReference>
<evidence type="ECO:0000256" key="1">
    <source>
        <dbReference type="ARBA" id="ARBA00004429"/>
    </source>
</evidence>
<dbReference type="Gene3D" id="1.20.1250.20">
    <property type="entry name" value="MFS general substrate transporter like domains"/>
    <property type="match status" value="2"/>
</dbReference>
<sequence>MAIFKRMSLKQGNTTRTNAAELSLRASIYPLCLVTILFFLWGFSYGLLDTLNKHFQVSLGINRARSAGLQAAYFGAYPLASLGHANWILRHYGFKPVFIWGLCLYGVGALVAWPCILHRSFGGFCAAIFIIGNGLGSLETAANPYITICGPPRYAELRINISQAFNGVGTVIAPVLGSYVFFKNTESGANASLTNVQWVSPIPEITDADMAFQAEETHAGTDNVSFWKQYRLFHAAFAQFCYTGAQVAIAGYFINYVTETRPNTSASLAAQFLAGAQGAFAMGRFTGVGIMKFVKPRWVFLFYLTGCIVFISPAITQRGNTGMAMLYITLFFESICFPTIVALGMRGLGKYSKRGSGVIVGGVCGGAIVPPILGAVADMHNSTAIAMSVPLAFFIVAWTYPLCVNFVDYYRIPADRLGEATIGVKNSGNDEEGVRGEPEKVGVEHAESGGVAMGEVGKM</sequence>
<protein>
    <recommendedName>
        <fullName evidence="6">Major facilitator superfamily (MFS) profile domain-containing protein</fullName>
    </recommendedName>
</protein>
<dbReference type="Proteomes" id="UP001175353">
    <property type="component" value="Unassembled WGS sequence"/>
</dbReference>
<feature type="transmembrane region" description="Helical" evidence="3">
    <location>
        <begin position="383"/>
        <end position="407"/>
    </location>
</feature>
<evidence type="ECO:0000256" key="3">
    <source>
        <dbReference type="SAM" id="Phobius"/>
    </source>
</evidence>
<feature type="transmembrane region" description="Helical" evidence="3">
    <location>
        <begin position="298"/>
        <end position="316"/>
    </location>
</feature>